<name>A0A552I813_MICVR</name>
<evidence type="ECO:0000313" key="1">
    <source>
        <dbReference type="EMBL" id="TRU79619.1"/>
    </source>
</evidence>
<gene>
    <name evidence="1" type="ORF">EWV77_02285</name>
</gene>
<sequence>MTKPNFKQMTRKELKTYIRQNPTDDEAIRELFVNRRSPNAKIYPYPYNMTKEELDNVFRPQCDRPSP</sequence>
<organism evidence="1 2">
    <name type="scientific">Microcystis viridis Mv_BB_P_19951000_S68D</name>
    <dbReference type="NCBI Taxonomy" id="2486270"/>
    <lineage>
        <taxon>Bacteria</taxon>
        <taxon>Bacillati</taxon>
        <taxon>Cyanobacteriota</taxon>
        <taxon>Cyanophyceae</taxon>
        <taxon>Oscillatoriophycideae</taxon>
        <taxon>Chroococcales</taxon>
        <taxon>Microcystaceae</taxon>
        <taxon>Microcystis</taxon>
    </lineage>
</organism>
<dbReference type="InterPro" id="IPR054053">
    <property type="entry name" value="DUF6887"/>
</dbReference>
<comment type="caution">
    <text evidence="1">The sequence shown here is derived from an EMBL/GenBank/DDBJ whole genome shotgun (WGS) entry which is preliminary data.</text>
</comment>
<dbReference type="EMBL" id="SFAZ01000038">
    <property type="protein sequence ID" value="TRU79619.1"/>
    <property type="molecule type" value="Genomic_DNA"/>
</dbReference>
<dbReference type="AlphaFoldDB" id="A0A552I813"/>
<reference evidence="1 2" key="1">
    <citation type="submission" date="2019-01" db="EMBL/GenBank/DDBJ databases">
        <title>Coherence of Microcystis species and biogeography revealed through population genomics.</title>
        <authorList>
            <person name="Perez-Carrascal O.M."/>
            <person name="Terrat Y."/>
            <person name="Giani A."/>
            <person name="Fortin N."/>
            <person name="Tromas N."/>
            <person name="Shapiro B.J."/>
        </authorList>
    </citation>
    <scope>NUCLEOTIDE SEQUENCE [LARGE SCALE GENOMIC DNA]</scope>
    <source>
        <strain evidence="1">Mv_BB_P_19951000_S68D</strain>
    </source>
</reference>
<proteinExistence type="predicted"/>
<protein>
    <submittedName>
        <fullName evidence="1">Uncharacterized protein</fullName>
    </submittedName>
</protein>
<dbReference type="Pfam" id="PF21826">
    <property type="entry name" value="DUF6887"/>
    <property type="match status" value="1"/>
</dbReference>
<dbReference type="Proteomes" id="UP000320674">
    <property type="component" value="Unassembled WGS sequence"/>
</dbReference>
<accession>A0A552I813</accession>
<evidence type="ECO:0000313" key="2">
    <source>
        <dbReference type="Proteomes" id="UP000320674"/>
    </source>
</evidence>